<feature type="chain" id="PRO_5044793849" evidence="1">
    <location>
        <begin position="25"/>
        <end position="308"/>
    </location>
</feature>
<dbReference type="EMBL" id="JALLAZ020000146">
    <property type="protein sequence ID" value="KAL3802478.1"/>
    <property type="molecule type" value="Genomic_DNA"/>
</dbReference>
<evidence type="ECO:0000313" key="2">
    <source>
        <dbReference type="EMBL" id="KAL3802478.1"/>
    </source>
</evidence>
<accession>A0ABD3QQ68</accession>
<feature type="signal peptide" evidence="1">
    <location>
        <begin position="1"/>
        <end position="24"/>
    </location>
</feature>
<reference evidence="2 3" key="1">
    <citation type="submission" date="2024-10" db="EMBL/GenBank/DDBJ databases">
        <title>Updated reference genomes for cyclostephanoid diatoms.</title>
        <authorList>
            <person name="Roberts W.R."/>
            <person name="Alverson A.J."/>
        </authorList>
    </citation>
    <scope>NUCLEOTIDE SEQUENCE [LARGE SCALE GENOMIC DNA]</scope>
    <source>
        <strain evidence="2 3">AJA276-08</strain>
    </source>
</reference>
<name>A0ABD3QQ68_9STRA</name>
<sequence length="308" mass="34897">MSTIIIRLGLCLMMAMRSMFLVESYVVDGNEKGMNILARFADTQCKLLMTVGRTPNSDMPPEWAASGAKLGLALDVRFSTKECSYEMNQENILGGTTPALLDVVPMNEPSFISSKGQEKVKVLAGAFSCQIQMHETQQYNLNFFMDFVSIVQLSRFAIMCNLIILTCIVVAQPEGATRNDVMTACWNEDDNLMKRANGWKEDIVSSLKQINIELEEMGQFPFRSFQKTSGFRQYFILLKSRRKLVAQLDMLQETFPPDNFLIKGPNNMTLLKEGVIAVKRRQDGRDAYHWVGTFKFLELSKIPPPFPL</sequence>
<proteinExistence type="predicted"/>
<evidence type="ECO:0000256" key="1">
    <source>
        <dbReference type="SAM" id="SignalP"/>
    </source>
</evidence>
<organism evidence="2 3">
    <name type="scientific">Stephanodiscus triporus</name>
    <dbReference type="NCBI Taxonomy" id="2934178"/>
    <lineage>
        <taxon>Eukaryota</taxon>
        <taxon>Sar</taxon>
        <taxon>Stramenopiles</taxon>
        <taxon>Ochrophyta</taxon>
        <taxon>Bacillariophyta</taxon>
        <taxon>Coscinodiscophyceae</taxon>
        <taxon>Thalassiosirophycidae</taxon>
        <taxon>Stephanodiscales</taxon>
        <taxon>Stephanodiscaceae</taxon>
        <taxon>Stephanodiscus</taxon>
    </lineage>
</organism>
<keyword evidence="1" id="KW-0732">Signal</keyword>
<dbReference type="Proteomes" id="UP001530315">
    <property type="component" value="Unassembled WGS sequence"/>
</dbReference>
<keyword evidence="3" id="KW-1185">Reference proteome</keyword>
<protein>
    <submittedName>
        <fullName evidence="2">Uncharacterized protein</fullName>
    </submittedName>
</protein>
<comment type="caution">
    <text evidence="2">The sequence shown here is derived from an EMBL/GenBank/DDBJ whole genome shotgun (WGS) entry which is preliminary data.</text>
</comment>
<dbReference type="AlphaFoldDB" id="A0ABD3QQ68"/>
<evidence type="ECO:0000313" key="3">
    <source>
        <dbReference type="Proteomes" id="UP001530315"/>
    </source>
</evidence>
<gene>
    <name evidence="2" type="ORF">ACHAW5_009737</name>
</gene>